<reference evidence="1" key="1">
    <citation type="submission" date="2022-03" db="EMBL/GenBank/DDBJ databases">
        <authorList>
            <person name="Tunstrom K."/>
        </authorList>
    </citation>
    <scope>NUCLEOTIDE SEQUENCE</scope>
</reference>
<gene>
    <name evidence="1" type="ORF">EEDITHA_LOCUS753</name>
</gene>
<comment type="caution">
    <text evidence="1">The sequence shown here is derived from an EMBL/GenBank/DDBJ whole genome shotgun (WGS) entry which is preliminary data.</text>
</comment>
<sequence length="322" mass="37436">MNEDRFDKRCKNNQNRYICSICLNQKPLRDDKNIECDKRKSKSCPICQKNCNYEYDCAVQNDYKSNERDDKQEKYGKIVQTSQADVTQGMSLLNEVLTVFQSKKQSEIKKDKCKTIIMKDASVNTEDCKKDFSKLTVSDVFYFTIEKNNETHDSKFEILNCRPETTKVSQFSIDLMHRKSSSIPQMKLEELKKSLKEKNKSKDAIEEVNRMFATVRKCEVNEKFGTPNRPMIRSGPRVLPVVKTPNENADAKNKPANNCRYCQTNYKMSSGDTFEYNHRTNDKCENCFYMMCCHYHHSLHSGAACPHCCKDCEHNKSTDVNV</sequence>
<name>A0AAU9T962_EUPED</name>
<accession>A0AAU9T962</accession>
<organism evidence="1 2">
    <name type="scientific">Euphydryas editha</name>
    <name type="common">Edith's checkerspot</name>
    <dbReference type="NCBI Taxonomy" id="104508"/>
    <lineage>
        <taxon>Eukaryota</taxon>
        <taxon>Metazoa</taxon>
        <taxon>Ecdysozoa</taxon>
        <taxon>Arthropoda</taxon>
        <taxon>Hexapoda</taxon>
        <taxon>Insecta</taxon>
        <taxon>Pterygota</taxon>
        <taxon>Neoptera</taxon>
        <taxon>Endopterygota</taxon>
        <taxon>Lepidoptera</taxon>
        <taxon>Glossata</taxon>
        <taxon>Ditrysia</taxon>
        <taxon>Papilionoidea</taxon>
        <taxon>Nymphalidae</taxon>
        <taxon>Nymphalinae</taxon>
        <taxon>Euphydryas</taxon>
    </lineage>
</organism>
<proteinExistence type="predicted"/>
<evidence type="ECO:0000313" key="1">
    <source>
        <dbReference type="EMBL" id="CAH2084154.1"/>
    </source>
</evidence>
<dbReference type="Proteomes" id="UP001153954">
    <property type="component" value="Unassembled WGS sequence"/>
</dbReference>
<evidence type="ECO:0000313" key="2">
    <source>
        <dbReference type="Proteomes" id="UP001153954"/>
    </source>
</evidence>
<dbReference type="AlphaFoldDB" id="A0AAU9T962"/>
<dbReference type="EMBL" id="CAKOGL010000002">
    <property type="protein sequence ID" value="CAH2084154.1"/>
    <property type="molecule type" value="Genomic_DNA"/>
</dbReference>
<protein>
    <submittedName>
        <fullName evidence="1">Uncharacterized protein</fullName>
    </submittedName>
</protein>
<keyword evidence="2" id="KW-1185">Reference proteome</keyword>